<reference evidence="2 3" key="1">
    <citation type="submission" date="2021-03" db="EMBL/GenBank/DDBJ databases">
        <title>Whole genome shotgun sequence of Actinoplanes toevensis NBRC 105298.</title>
        <authorList>
            <person name="Komaki H."/>
            <person name="Tamura T."/>
        </authorList>
    </citation>
    <scope>NUCLEOTIDE SEQUENCE [LARGE SCALE GENOMIC DNA]</scope>
    <source>
        <strain evidence="2 3">NBRC 105298</strain>
    </source>
</reference>
<evidence type="ECO:0000313" key="3">
    <source>
        <dbReference type="Proteomes" id="UP000677082"/>
    </source>
</evidence>
<proteinExistence type="predicted"/>
<feature type="compositionally biased region" description="Low complexity" evidence="1">
    <location>
        <begin position="46"/>
        <end position="58"/>
    </location>
</feature>
<keyword evidence="3" id="KW-1185">Reference proteome</keyword>
<sequence>MTEHRGARAGATGGQPFVDEPLVGLDDDTAGDPQLGGQHPGGREAGAGSEAAAVDGVSQPGREPGGQALDRGLVGA</sequence>
<organism evidence="2 3">
    <name type="scientific">Paractinoplanes toevensis</name>
    <dbReference type="NCBI Taxonomy" id="571911"/>
    <lineage>
        <taxon>Bacteria</taxon>
        <taxon>Bacillati</taxon>
        <taxon>Actinomycetota</taxon>
        <taxon>Actinomycetes</taxon>
        <taxon>Micromonosporales</taxon>
        <taxon>Micromonosporaceae</taxon>
        <taxon>Paractinoplanes</taxon>
    </lineage>
</organism>
<gene>
    <name evidence="2" type="ORF">Ato02nite_087350</name>
</gene>
<evidence type="ECO:0000313" key="2">
    <source>
        <dbReference type="EMBL" id="GIM96942.1"/>
    </source>
</evidence>
<feature type="region of interest" description="Disordered" evidence="1">
    <location>
        <begin position="1"/>
        <end position="76"/>
    </location>
</feature>
<name>A0A920BPQ2_9ACTN</name>
<dbReference type="AlphaFoldDB" id="A0A920BPQ2"/>
<dbReference type="Proteomes" id="UP000677082">
    <property type="component" value="Unassembled WGS sequence"/>
</dbReference>
<dbReference type="EMBL" id="BOQN01000131">
    <property type="protein sequence ID" value="GIM96942.1"/>
    <property type="molecule type" value="Genomic_DNA"/>
</dbReference>
<evidence type="ECO:0000256" key="1">
    <source>
        <dbReference type="SAM" id="MobiDB-lite"/>
    </source>
</evidence>
<comment type="caution">
    <text evidence="2">The sequence shown here is derived from an EMBL/GenBank/DDBJ whole genome shotgun (WGS) entry which is preliminary data.</text>
</comment>
<accession>A0A920BPQ2</accession>
<protein>
    <submittedName>
        <fullName evidence="2">Uncharacterized protein</fullName>
    </submittedName>
</protein>